<dbReference type="GO" id="GO:0009401">
    <property type="term" value="P:phosphoenolpyruvate-dependent sugar phosphotransferase system"/>
    <property type="evidence" value="ECO:0007669"/>
    <property type="project" value="UniProtKB-KW"/>
</dbReference>
<feature type="transmembrane region" description="Helical" evidence="9">
    <location>
        <begin position="212"/>
        <end position="238"/>
    </location>
</feature>
<keyword evidence="4 10" id="KW-0762">Sugar transport</keyword>
<evidence type="ECO:0000313" key="10">
    <source>
        <dbReference type="EMBL" id="MCR2044256.1"/>
    </source>
</evidence>
<keyword evidence="6 9" id="KW-0812">Transmembrane</keyword>
<evidence type="ECO:0000313" key="11">
    <source>
        <dbReference type="Proteomes" id="UP001142078"/>
    </source>
</evidence>
<keyword evidence="11" id="KW-1185">Reference proteome</keyword>
<keyword evidence="3" id="KW-1003">Cell membrane</keyword>
<evidence type="ECO:0000256" key="4">
    <source>
        <dbReference type="ARBA" id="ARBA00022597"/>
    </source>
</evidence>
<dbReference type="PANTHER" id="PTHR32502:SF8">
    <property type="entry name" value="N-ACETYLGALACTOSAMINE PERMEASE IIC COMPONENT 1"/>
    <property type="match status" value="1"/>
</dbReference>
<dbReference type="GO" id="GO:0005886">
    <property type="term" value="C:plasma membrane"/>
    <property type="evidence" value="ECO:0007669"/>
    <property type="project" value="UniProtKB-SubCell"/>
</dbReference>
<feature type="transmembrane region" description="Helical" evidence="9">
    <location>
        <begin position="180"/>
        <end position="200"/>
    </location>
</feature>
<dbReference type="InterPro" id="IPR004700">
    <property type="entry name" value="PTS_IIC_man"/>
</dbReference>
<dbReference type="Proteomes" id="UP001142078">
    <property type="component" value="Unassembled WGS sequence"/>
</dbReference>
<evidence type="ECO:0000256" key="7">
    <source>
        <dbReference type="ARBA" id="ARBA00022989"/>
    </source>
</evidence>
<evidence type="ECO:0000256" key="9">
    <source>
        <dbReference type="SAM" id="Phobius"/>
    </source>
</evidence>
<keyword evidence="8 9" id="KW-0472">Membrane</keyword>
<name>A0A9X2MNH6_9FIRM</name>
<dbReference type="RefSeq" id="WP_257490439.1">
    <property type="nucleotide sequence ID" value="NZ_JANJZL010000005.1"/>
</dbReference>
<evidence type="ECO:0000256" key="6">
    <source>
        <dbReference type="ARBA" id="ARBA00022692"/>
    </source>
</evidence>
<organism evidence="10 11">
    <name type="scientific">Anaerosalibacter massiliensis</name>
    <dbReference type="NCBI Taxonomy" id="1347392"/>
    <lineage>
        <taxon>Bacteria</taxon>
        <taxon>Bacillati</taxon>
        <taxon>Bacillota</taxon>
        <taxon>Tissierellia</taxon>
        <taxon>Tissierellales</taxon>
        <taxon>Sporanaerobacteraceae</taxon>
        <taxon>Anaerosalibacter</taxon>
    </lineage>
</organism>
<feature type="transmembrane region" description="Helical" evidence="9">
    <location>
        <begin position="135"/>
        <end position="160"/>
    </location>
</feature>
<dbReference type="PROSITE" id="PS51106">
    <property type="entry name" value="PTS_EIIC_TYPE_4"/>
    <property type="match status" value="1"/>
</dbReference>
<keyword evidence="7 9" id="KW-1133">Transmembrane helix</keyword>
<comment type="caution">
    <text evidence="10">The sequence shown here is derived from an EMBL/GenBank/DDBJ whole genome shotgun (WGS) entry which is preliminary data.</text>
</comment>
<comment type="subcellular location">
    <subcellularLocation>
        <location evidence="1">Cell membrane</location>
        <topology evidence="1">Multi-pass membrane protein</topology>
    </subcellularLocation>
</comment>
<dbReference type="PANTHER" id="PTHR32502">
    <property type="entry name" value="N-ACETYLGALACTOSAMINE PERMEASE II COMPONENT-RELATED"/>
    <property type="match status" value="1"/>
</dbReference>
<gene>
    <name evidence="10" type="ORF">NSA23_09000</name>
</gene>
<dbReference type="AlphaFoldDB" id="A0A9X2MNH6"/>
<proteinExistence type="predicted"/>
<evidence type="ECO:0000256" key="1">
    <source>
        <dbReference type="ARBA" id="ARBA00004651"/>
    </source>
</evidence>
<reference evidence="10" key="1">
    <citation type="submission" date="2022-07" db="EMBL/GenBank/DDBJ databases">
        <title>Enhanced cultured diversity of the mouse gut microbiota enables custom-made synthetic communities.</title>
        <authorList>
            <person name="Afrizal A."/>
        </authorList>
    </citation>
    <scope>NUCLEOTIDE SEQUENCE</scope>
    <source>
        <strain evidence="10">DSM 29482</strain>
    </source>
</reference>
<sequence length="255" mass="27122">MKIAVWQAVLIGLFYYISWSPWLSYVGFFTWNRPLVAGLVTGTILGQPLEGALIGAGINVIYLGFMSAGGAQMGDPAFAGYVGTALAIASNLDAKTAMTISVPLGTIASVLWIGKMTINSFFVHWADREVEKGNINAVAFINIVPPQIVLFVLSFIPAALVVYYGPDAVSGLLSIMSPKVLHVFDVIGGMLPALGIAMNLKLIGNKFTMPFFVLGILLSVYFEIDIVVISIIGIILALTITNLKHDGNAGANVSN</sequence>
<keyword evidence="5" id="KW-0598">Phosphotransferase system</keyword>
<evidence type="ECO:0000256" key="2">
    <source>
        <dbReference type="ARBA" id="ARBA00022448"/>
    </source>
</evidence>
<keyword evidence="2" id="KW-0813">Transport</keyword>
<dbReference type="Pfam" id="PF03609">
    <property type="entry name" value="EII-Sor"/>
    <property type="match status" value="1"/>
</dbReference>
<accession>A0A9X2MNH6</accession>
<protein>
    <submittedName>
        <fullName evidence="10">PTS sugar transporter subunit IIC</fullName>
    </submittedName>
</protein>
<evidence type="ECO:0000256" key="8">
    <source>
        <dbReference type="ARBA" id="ARBA00023136"/>
    </source>
</evidence>
<dbReference type="EMBL" id="JANJZL010000005">
    <property type="protein sequence ID" value="MCR2044256.1"/>
    <property type="molecule type" value="Genomic_DNA"/>
</dbReference>
<dbReference type="InterPro" id="IPR050303">
    <property type="entry name" value="GatZ_KbaZ_carbometab"/>
</dbReference>
<evidence type="ECO:0000256" key="5">
    <source>
        <dbReference type="ARBA" id="ARBA00022683"/>
    </source>
</evidence>
<feature type="transmembrane region" description="Helical" evidence="9">
    <location>
        <begin position="52"/>
        <end position="74"/>
    </location>
</feature>
<evidence type="ECO:0000256" key="3">
    <source>
        <dbReference type="ARBA" id="ARBA00022475"/>
    </source>
</evidence>
<feature type="transmembrane region" description="Helical" evidence="9">
    <location>
        <begin position="6"/>
        <end position="31"/>
    </location>
</feature>